<feature type="region of interest" description="Disordered" evidence="1">
    <location>
        <begin position="54"/>
        <end position="85"/>
    </location>
</feature>
<evidence type="ECO:0000313" key="3">
    <source>
        <dbReference type="Proteomes" id="UP001054945"/>
    </source>
</evidence>
<dbReference type="AlphaFoldDB" id="A0AAV4W5P1"/>
<keyword evidence="3" id="KW-1185">Reference proteome</keyword>
<evidence type="ECO:0000313" key="2">
    <source>
        <dbReference type="EMBL" id="GIY77987.1"/>
    </source>
</evidence>
<gene>
    <name evidence="2" type="ORF">CEXT_282251</name>
</gene>
<feature type="non-terminal residue" evidence="2">
    <location>
        <position position="1"/>
    </location>
</feature>
<organism evidence="2 3">
    <name type="scientific">Caerostris extrusa</name>
    <name type="common">Bark spider</name>
    <name type="synonym">Caerostris bankana</name>
    <dbReference type="NCBI Taxonomy" id="172846"/>
    <lineage>
        <taxon>Eukaryota</taxon>
        <taxon>Metazoa</taxon>
        <taxon>Ecdysozoa</taxon>
        <taxon>Arthropoda</taxon>
        <taxon>Chelicerata</taxon>
        <taxon>Arachnida</taxon>
        <taxon>Araneae</taxon>
        <taxon>Araneomorphae</taxon>
        <taxon>Entelegynae</taxon>
        <taxon>Araneoidea</taxon>
        <taxon>Araneidae</taxon>
        <taxon>Caerostris</taxon>
    </lineage>
</organism>
<protein>
    <submittedName>
        <fullName evidence="2">Uncharacterized protein</fullName>
    </submittedName>
</protein>
<name>A0AAV4W5P1_CAEEX</name>
<sequence length="85" mass="9578">IQTLQELPTKLERDYESVRMNAEKGLHSKTRIGENLLSSNKITRLILSLLGTKKTMPPIGEPTITTPNNTILPQTTDRRKPQPLT</sequence>
<comment type="caution">
    <text evidence="2">The sequence shown here is derived from an EMBL/GenBank/DDBJ whole genome shotgun (WGS) entry which is preliminary data.</text>
</comment>
<evidence type="ECO:0000256" key="1">
    <source>
        <dbReference type="SAM" id="MobiDB-lite"/>
    </source>
</evidence>
<feature type="compositionally biased region" description="Low complexity" evidence="1">
    <location>
        <begin position="55"/>
        <end position="75"/>
    </location>
</feature>
<accession>A0AAV4W5P1</accession>
<feature type="compositionally biased region" description="Basic and acidic residues" evidence="1">
    <location>
        <begin position="76"/>
        <end position="85"/>
    </location>
</feature>
<dbReference type="Proteomes" id="UP001054945">
    <property type="component" value="Unassembled WGS sequence"/>
</dbReference>
<proteinExistence type="predicted"/>
<reference evidence="2 3" key="1">
    <citation type="submission" date="2021-06" db="EMBL/GenBank/DDBJ databases">
        <title>Caerostris extrusa draft genome.</title>
        <authorList>
            <person name="Kono N."/>
            <person name="Arakawa K."/>
        </authorList>
    </citation>
    <scope>NUCLEOTIDE SEQUENCE [LARGE SCALE GENOMIC DNA]</scope>
</reference>
<dbReference type="EMBL" id="BPLR01015704">
    <property type="protein sequence ID" value="GIY77987.1"/>
    <property type="molecule type" value="Genomic_DNA"/>
</dbReference>